<protein>
    <submittedName>
        <fullName evidence="1">Uncharacterized protein</fullName>
    </submittedName>
</protein>
<proteinExistence type="predicted"/>
<dbReference type="RefSeq" id="WP_150936000.1">
    <property type="nucleotide sequence ID" value="NZ_WAAT01000004.1"/>
</dbReference>
<dbReference type="AlphaFoldDB" id="A0A6N6MMJ0"/>
<keyword evidence="2" id="KW-1185">Reference proteome</keyword>
<comment type="caution">
    <text evidence="1">The sequence shown here is derived from an EMBL/GenBank/DDBJ whole genome shotgun (WGS) entry which is preliminary data.</text>
</comment>
<dbReference type="EMBL" id="WAAT01000004">
    <property type="protein sequence ID" value="KAB1071353.1"/>
    <property type="molecule type" value="Genomic_DNA"/>
</dbReference>
<evidence type="ECO:0000313" key="1">
    <source>
        <dbReference type="EMBL" id="KAB1071353.1"/>
    </source>
</evidence>
<organism evidence="1 2">
    <name type="scientific">Pseudotamlana haliotis</name>
    <dbReference type="NCBI Taxonomy" id="2614804"/>
    <lineage>
        <taxon>Bacteria</taxon>
        <taxon>Pseudomonadati</taxon>
        <taxon>Bacteroidota</taxon>
        <taxon>Flavobacteriia</taxon>
        <taxon>Flavobacteriales</taxon>
        <taxon>Flavobacteriaceae</taxon>
        <taxon>Pseudotamlana</taxon>
    </lineage>
</organism>
<gene>
    <name evidence="1" type="ORF">F6U93_01100</name>
</gene>
<evidence type="ECO:0000313" key="2">
    <source>
        <dbReference type="Proteomes" id="UP000441333"/>
    </source>
</evidence>
<sequence>MKSESLGNIISAHDFYNLTNEDIEKLTSGISKSSAIIFNDTGKPVDFYVYNYMDAMCWIPAQNTTIDHGNFGTMTTFGKYFKIHPDKNEVYEFLVAPNRAYIYKGPGTLVHIDRK</sequence>
<dbReference type="Proteomes" id="UP000441333">
    <property type="component" value="Unassembled WGS sequence"/>
</dbReference>
<name>A0A6N6MMJ0_9FLAO</name>
<accession>A0A6N6MMJ0</accession>
<reference evidence="1 2" key="1">
    <citation type="submission" date="2019-09" db="EMBL/GenBank/DDBJ databases">
        <authorList>
            <person name="Cao W.R."/>
        </authorList>
    </citation>
    <scope>NUCLEOTIDE SEQUENCE [LARGE SCALE GENOMIC DNA]</scope>
    <source>
        <strain evidence="1 2">B1N29</strain>
    </source>
</reference>